<reference evidence="3" key="1">
    <citation type="submission" date="2018-02" db="EMBL/GenBank/DDBJ databases">
        <authorList>
            <person name="Silar P."/>
        </authorList>
    </citation>
    <scope>NUCLEOTIDE SEQUENCE [LARGE SCALE GENOMIC DNA]</scope>
    <source>
        <strain evidence="3">T</strain>
    </source>
</reference>
<organism evidence="3 4">
    <name type="scientific">Podospora comata</name>
    <dbReference type="NCBI Taxonomy" id="48703"/>
    <lineage>
        <taxon>Eukaryota</taxon>
        <taxon>Fungi</taxon>
        <taxon>Dikarya</taxon>
        <taxon>Ascomycota</taxon>
        <taxon>Pezizomycotina</taxon>
        <taxon>Sordariomycetes</taxon>
        <taxon>Sordariomycetidae</taxon>
        <taxon>Sordariales</taxon>
        <taxon>Podosporaceae</taxon>
        <taxon>Podospora</taxon>
    </lineage>
</organism>
<sequence>MRILFLADTTTTQSPHPISIDYNDSSSAIPKYAILSHTWDDLSEVTLQELSLFDQHVVYSRNLKLWQIIISVLVLLGAGLYFVPFFNLDEVSLYLATPTAYALVVAFCYLAIYFHSLPTERENGKSALFFKQKQPGYAKIQQACMIARSRGIHHAWVDTCCIDKTSSAELTESINSMYDYYARSEECYVYLCDLEPTTTVGAKWEEAFKNCRWFTRGWTLQELIAPKRVIFFDREWNECGTKDTLSGLLSEITEIPVELLEGRKKCGDYAVARRMSWASKRVTTREEDTAYCLLGIFDVRMSLLYGEGMEAFQRLQKVVLESTVDRSIFIWTETTNTTNSSWSAILAKSPRSFECARNIEASLADSVYRDLTIGPRGIQMVVSLIYLFRDVDKDDGNKCVLDTFCATNGQAVGVMIRKVSGGRYVRYKPWKLAWFKQGPSSELWRDMNRTLVETATFATKLETVYPFSAGNDPVLGNRHSALKLRLDPSMSQFTVDQCRTVPRTHWDIHDNVFIATNSTSKAWCGFFVHGHLNHTPTTCIPINLFVGCIRWNIKRPFTILASLEDLDPGFRASLEWQLDMLEFESCRKAEAAMMSVLDGRVGETRTVVETSVVDRTQLPSSNDGGTVFSGQSVFQTNGPATSSPAWHYRVPSTGEKVRVEVNLELDQEEDGTICVNPVTILNLRLKLME</sequence>
<feature type="transmembrane region" description="Helical" evidence="1">
    <location>
        <begin position="92"/>
        <end position="114"/>
    </location>
</feature>
<dbReference type="Pfam" id="PF06985">
    <property type="entry name" value="HET"/>
    <property type="match status" value="1"/>
</dbReference>
<keyword evidence="1" id="KW-0812">Transmembrane</keyword>
<protein>
    <submittedName>
        <fullName evidence="3">Vegetative incompatibility protein</fullName>
    </submittedName>
</protein>
<feature type="domain" description="Heterokaryon incompatibility" evidence="2">
    <location>
        <begin position="133"/>
        <end position="193"/>
    </location>
</feature>
<keyword evidence="4" id="KW-1185">Reference proteome</keyword>
<dbReference type="InterPro" id="IPR010730">
    <property type="entry name" value="HET"/>
</dbReference>
<name>A0ABY6SE70_PODCO</name>
<evidence type="ECO:0000259" key="2">
    <source>
        <dbReference type="Pfam" id="PF06985"/>
    </source>
</evidence>
<keyword evidence="1" id="KW-1133">Transmembrane helix</keyword>
<keyword evidence="1" id="KW-0472">Membrane</keyword>
<dbReference type="PANTHER" id="PTHR10622:SF12">
    <property type="entry name" value="HET DOMAIN-CONTAINING PROTEIN"/>
    <property type="match status" value="1"/>
</dbReference>
<proteinExistence type="predicted"/>
<evidence type="ECO:0000256" key="1">
    <source>
        <dbReference type="SAM" id="Phobius"/>
    </source>
</evidence>
<evidence type="ECO:0000313" key="4">
    <source>
        <dbReference type="Proteomes" id="UP000280685"/>
    </source>
</evidence>
<dbReference type="Proteomes" id="UP000280685">
    <property type="component" value="Chromosome 5"/>
</dbReference>
<gene>
    <name evidence="3" type="ORF">PODCO_508105</name>
</gene>
<dbReference type="PANTHER" id="PTHR10622">
    <property type="entry name" value="HET DOMAIN-CONTAINING PROTEIN"/>
    <property type="match status" value="1"/>
</dbReference>
<evidence type="ECO:0000313" key="3">
    <source>
        <dbReference type="EMBL" id="VBB81770.1"/>
    </source>
</evidence>
<accession>A0ABY6SE70</accession>
<dbReference type="EMBL" id="LR026968">
    <property type="protein sequence ID" value="VBB81770.1"/>
    <property type="molecule type" value="Genomic_DNA"/>
</dbReference>
<feature type="transmembrane region" description="Helical" evidence="1">
    <location>
        <begin position="65"/>
        <end position="86"/>
    </location>
</feature>